<accession>A0A367FBJ0</accession>
<evidence type="ECO:0000313" key="2">
    <source>
        <dbReference type="EMBL" id="RCG27319.1"/>
    </source>
</evidence>
<evidence type="ECO:0000259" key="1">
    <source>
        <dbReference type="PROSITE" id="PS51464"/>
    </source>
</evidence>
<dbReference type="AlphaFoldDB" id="A0A367FBJ0"/>
<feature type="domain" description="SIS" evidence="1">
    <location>
        <begin position="84"/>
        <end position="242"/>
    </location>
</feature>
<dbReference type="InterPro" id="IPR050099">
    <property type="entry name" value="SIS_GmhA/DiaA_subfam"/>
</dbReference>
<dbReference type="PROSITE" id="PS51464">
    <property type="entry name" value="SIS"/>
    <property type="match status" value="1"/>
</dbReference>
<dbReference type="Proteomes" id="UP000253094">
    <property type="component" value="Unassembled WGS sequence"/>
</dbReference>
<dbReference type="OrthoDB" id="9810929at2"/>
<organism evidence="2 3">
    <name type="scientific">Sphaerisporangium album</name>
    <dbReference type="NCBI Taxonomy" id="509200"/>
    <lineage>
        <taxon>Bacteria</taxon>
        <taxon>Bacillati</taxon>
        <taxon>Actinomycetota</taxon>
        <taxon>Actinomycetes</taxon>
        <taxon>Streptosporangiales</taxon>
        <taxon>Streptosporangiaceae</taxon>
        <taxon>Sphaerisporangium</taxon>
    </lineage>
</organism>
<dbReference type="CDD" id="cd05006">
    <property type="entry name" value="SIS_GmhA"/>
    <property type="match status" value="1"/>
</dbReference>
<dbReference type="EMBL" id="QOIL01000016">
    <property type="protein sequence ID" value="RCG27319.1"/>
    <property type="molecule type" value="Genomic_DNA"/>
</dbReference>
<dbReference type="GO" id="GO:0097367">
    <property type="term" value="F:carbohydrate derivative binding"/>
    <property type="evidence" value="ECO:0007669"/>
    <property type="project" value="InterPro"/>
</dbReference>
<dbReference type="InterPro" id="IPR035461">
    <property type="entry name" value="GmhA/DiaA"/>
</dbReference>
<name>A0A367FBJ0_9ACTN</name>
<dbReference type="GO" id="GO:1901135">
    <property type="term" value="P:carbohydrate derivative metabolic process"/>
    <property type="evidence" value="ECO:0007669"/>
    <property type="project" value="InterPro"/>
</dbReference>
<dbReference type="InterPro" id="IPR046348">
    <property type="entry name" value="SIS_dom_sf"/>
</dbReference>
<dbReference type="Pfam" id="PF13580">
    <property type="entry name" value="SIS_2"/>
    <property type="match status" value="1"/>
</dbReference>
<gene>
    <name evidence="2" type="ORF">DQ384_26780</name>
</gene>
<keyword evidence="3" id="KW-1185">Reference proteome</keyword>
<evidence type="ECO:0000313" key="3">
    <source>
        <dbReference type="Proteomes" id="UP000253094"/>
    </source>
</evidence>
<comment type="caution">
    <text evidence="2">The sequence shown here is derived from an EMBL/GenBank/DDBJ whole genome shotgun (WGS) entry which is preliminary data.</text>
</comment>
<proteinExistence type="predicted"/>
<dbReference type="Gene3D" id="3.40.50.10490">
    <property type="entry name" value="Glucose-6-phosphate isomerase like protein, domain 1"/>
    <property type="match status" value="1"/>
</dbReference>
<dbReference type="InterPro" id="IPR001347">
    <property type="entry name" value="SIS_dom"/>
</dbReference>
<dbReference type="SUPFAM" id="SSF53697">
    <property type="entry name" value="SIS domain"/>
    <property type="match status" value="1"/>
</dbReference>
<dbReference type="RefSeq" id="WP_114031659.1">
    <property type="nucleotide sequence ID" value="NZ_QOIL01000016.1"/>
</dbReference>
<dbReference type="PANTHER" id="PTHR30390">
    <property type="entry name" value="SEDOHEPTULOSE 7-PHOSPHATE ISOMERASE / DNAA INITIATOR-ASSOCIATING FACTOR FOR REPLICATION INITIATION"/>
    <property type="match status" value="1"/>
</dbReference>
<protein>
    <submittedName>
        <fullName evidence="2">SIS domain-containing protein</fullName>
    </submittedName>
</protein>
<reference evidence="2 3" key="1">
    <citation type="submission" date="2018-06" db="EMBL/GenBank/DDBJ databases">
        <title>Sphaerisporangium craniellae sp. nov., isolated from a marine sponge in the South China Sea.</title>
        <authorList>
            <person name="Li L."/>
        </authorList>
    </citation>
    <scope>NUCLEOTIDE SEQUENCE [LARGE SCALE GENOMIC DNA]</scope>
    <source>
        <strain evidence="2 3">CCTCC AA 208026</strain>
    </source>
</reference>
<sequence>MAEEARTEAVRRLYPFLYGGTDARTGAPPADGERARAGAGTDQMRRAAEHAIWSTEVKADEIVRLRHQVGEMYADRLAVCAEEMAARFAAGGRLFAFGNGGSSTDAQEMATCYLNPPYGRPLPALSLTADVAVVTALSNDVGFDVVFARQIAAYGRPGDMAVGLSTSGGSLNLVQAFQEASRVGMLTAGLAGYQGGRLAELAELDVLDHLFVIPSSSVHRIQEAQTTVYHVLWEITQRLLEPGDGAGPPPGG</sequence>